<dbReference type="SUPFAM" id="SSF55424">
    <property type="entry name" value="FAD/NAD-linked reductases, dimerisation (C-terminal) domain"/>
    <property type="match status" value="1"/>
</dbReference>
<dbReference type="GO" id="GO:0050660">
    <property type="term" value="F:flavin adenine dinucleotide binding"/>
    <property type="evidence" value="ECO:0007669"/>
    <property type="project" value="InterPro"/>
</dbReference>
<reference evidence="2 3" key="1">
    <citation type="submission" date="2019-08" db="EMBL/GenBank/DDBJ databases">
        <title>Pelomicrobium methylotrophicum gen. nov., sp. nov. a moderately thermophilic, facultatively anaerobic, lithoautotrophic and methylotrophic bacterium isolated from a terrestrial mud volcano.</title>
        <authorList>
            <person name="Slobodkina G.B."/>
            <person name="Merkel A.Y."/>
            <person name="Slobodkin A.I."/>
        </authorList>
    </citation>
    <scope>NUCLEOTIDE SEQUENCE [LARGE SCALE GENOMIC DNA]</scope>
    <source>
        <strain evidence="2 3">SM250</strain>
    </source>
</reference>
<dbReference type="InParanoid" id="A0A5C7EE24"/>
<protein>
    <submittedName>
        <fullName evidence="2">Flavocytochrome C</fullName>
    </submittedName>
</protein>
<gene>
    <name evidence="2" type="ORF">FR698_15250</name>
</gene>
<keyword evidence="3" id="KW-1185">Reference proteome</keyword>
<feature type="domain" description="Flavocytochrome c sulphide dehydrogenase flavin-binding" evidence="1">
    <location>
        <begin position="1"/>
        <end position="61"/>
    </location>
</feature>
<dbReference type="AlphaFoldDB" id="A0A5C7EE24"/>
<dbReference type="Proteomes" id="UP000321201">
    <property type="component" value="Unassembled WGS sequence"/>
</dbReference>
<dbReference type="Gene3D" id="3.90.760.10">
    <property type="entry name" value="Flavocytochrome c sulphide dehydrogenase, flavin-binding domain"/>
    <property type="match status" value="1"/>
</dbReference>
<evidence type="ECO:0000313" key="2">
    <source>
        <dbReference type="EMBL" id="TXF10403.1"/>
    </source>
</evidence>
<dbReference type="GO" id="GO:0016491">
    <property type="term" value="F:oxidoreductase activity"/>
    <property type="evidence" value="ECO:0007669"/>
    <property type="project" value="InterPro"/>
</dbReference>
<dbReference type="InterPro" id="IPR016156">
    <property type="entry name" value="FAD/NAD-linked_Rdtase_dimer_sf"/>
</dbReference>
<sequence>NTCYSFVSDTEAVHVASVHQYDPEKKTMVTVPGAGGLSSARNELEAHYAWAWGQNIWADMLA</sequence>
<dbReference type="InterPro" id="IPR015323">
    <property type="entry name" value="FlavoCytC_S_DH_flav-bd"/>
</dbReference>
<dbReference type="EMBL" id="VPFL01000031">
    <property type="protein sequence ID" value="TXF10403.1"/>
    <property type="molecule type" value="Genomic_DNA"/>
</dbReference>
<organism evidence="2 3">
    <name type="scientific">Pelomicrobium methylotrophicum</name>
    <dbReference type="NCBI Taxonomy" id="2602750"/>
    <lineage>
        <taxon>Bacteria</taxon>
        <taxon>Pseudomonadati</taxon>
        <taxon>Pseudomonadota</taxon>
        <taxon>Hydrogenophilia</taxon>
        <taxon>Hydrogenophilia incertae sedis</taxon>
        <taxon>Pelomicrobium</taxon>
    </lineage>
</organism>
<name>A0A5C7EE24_9PROT</name>
<comment type="caution">
    <text evidence="2">The sequence shown here is derived from an EMBL/GenBank/DDBJ whole genome shotgun (WGS) entry which is preliminary data.</text>
</comment>
<evidence type="ECO:0000259" key="1">
    <source>
        <dbReference type="Pfam" id="PF09242"/>
    </source>
</evidence>
<feature type="non-terminal residue" evidence="2">
    <location>
        <position position="1"/>
    </location>
</feature>
<evidence type="ECO:0000313" key="3">
    <source>
        <dbReference type="Proteomes" id="UP000321201"/>
    </source>
</evidence>
<dbReference type="Pfam" id="PF09242">
    <property type="entry name" value="FCSD-flav_bind"/>
    <property type="match status" value="1"/>
</dbReference>
<dbReference type="InterPro" id="IPR037092">
    <property type="entry name" value="FlavoCytC_S_DH_flav-bd_sf"/>
</dbReference>
<accession>A0A5C7EE24</accession>
<dbReference type="RefSeq" id="WP_205617578.1">
    <property type="nucleotide sequence ID" value="NZ_VPFL01000031.1"/>
</dbReference>
<proteinExistence type="predicted"/>